<name>A0A6A6G2S1_9PEZI</name>
<dbReference type="PANTHER" id="PTHR46082:SF6">
    <property type="entry name" value="AAA+ ATPASE DOMAIN-CONTAINING PROTEIN-RELATED"/>
    <property type="match status" value="1"/>
</dbReference>
<keyword evidence="3" id="KW-1185">Reference proteome</keyword>
<reference evidence="3" key="1">
    <citation type="journal article" date="2020" name="Stud. Mycol.">
        <title>101 Dothideomycetes genomes: A test case for predicting lifestyles and emergence of pathogens.</title>
        <authorList>
            <person name="Haridas S."/>
            <person name="Albert R."/>
            <person name="Binder M."/>
            <person name="Bloem J."/>
            <person name="LaButti K."/>
            <person name="Salamov A."/>
            <person name="Andreopoulos B."/>
            <person name="Baker S."/>
            <person name="Barry K."/>
            <person name="Bills G."/>
            <person name="Bluhm B."/>
            <person name="Cannon C."/>
            <person name="Castanera R."/>
            <person name="Culley D."/>
            <person name="Daum C."/>
            <person name="Ezra D."/>
            <person name="Gonzalez J."/>
            <person name="Henrissat B."/>
            <person name="Kuo A."/>
            <person name="Liang C."/>
            <person name="Lipzen A."/>
            <person name="Lutzoni F."/>
            <person name="Magnuson J."/>
            <person name="Mondo S."/>
            <person name="Nolan M."/>
            <person name="Ohm R."/>
            <person name="Pangilinan J."/>
            <person name="Park H.-J."/>
            <person name="Ramirez L."/>
            <person name="Alfaro M."/>
            <person name="Sun H."/>
            <person name="Tritt A."/>
            <person name="Yoshinaga Y."/>
            <person name="Zwiers L.-H."/>
            <person name="Turgeon B."/>
            <person name="Goodwin S."/>
            <person name="Spatafora J."/>
            <person name="Crous P."/>
            <person name="Grigoriev I."/>
        </authorList>
    </citation>
    <scope>NUCLEOTIDE SEQUENCE [LARGE SCALE GENOMIC DNA]</scope>
    <source>
        <strain evidence="3">CECT 20119</strain>
    </source>
</reference>
<dbReference type="InterPro" id="IPR035994">
    <property type="entry name" value="Nucleoside_phosphorylase_sf"/>
</dbReference>
<sequence>MPPRPRPRGRSDFEIAIICALVHEANAIEDAFDHIWEDEDDFGYAPGDLNQYTTGMIGKHNVVLAYMPDMGSVSAANVATSLAMSFSNIHLAIVAGICGGVPQPTNHDKEVFLGDLAISTAIVQYDFGRQYPKGFEKKIGVLENASRPGRQLRAFINKMQSRRYYQSMQQDLVDIMGQLQELSPDVAYPGIESDMLFQPDFLHKHRSSGSLDCECGQGAEEICQAAHSLACNALGCNGATVNGRQRPRTSHLDLTPETHAPAIHFGTIGSANTVMKSGRHREEVARAHGLIALEMEGAGIWETFPCCLVVKSVCDYADSHKNKIWQTYSAFIAAAGVKALLRKWEPVKSEQEDSRRTLNKYWMVQRPISTRFTGRSAEMTKIQCCNWQIGSRDVCFIQRVTITDLSTVCALTY</sequence>
<dbReference type="OrthoDB" id="194358at2759"/>
<dbReference type="EMBL" id="ML992514">
    <property type="protein sequence ID" value="KAF2220012.1"/>
    <property type="molecule type" value="Genomic_DNA"/>
</dbReference>
<dbReference type="Proteomes" id="UP000799538">
    <property type="component" value="Unassembled WGS sequence"/>
</dbReference>
<dbReference type="SUPFAM" id="SSF53167">
    <property type="entry name" value="Purine and uridine phosphorylases"/>
    <property type="match status" value="1"/>
</dbReference>
<feature type="domain" description="Nucleoside phosphorylase" evidence="1">
    <location>
        <begin position="14"/>
        <end position="137"/>
    </location>
</feature>
<organism evidence="2 3">
    <name type="scientific">Elsinoe ampelina</name>
    <dbReference type="NCBI Taxonomy" id="302913"/>
    <lineage>
        <taxon>Eukaryota</taxon>
        <taxon>Fungi</taxon>
        <taxon>Dikarya</taxon>
        <taxon>Ascomycota</taxon>
        <taxon>Pezizomycotina</taxon>
        <taxon>Dothideomycetes</taxon>
        <taxon>Dothideomycetidae</taxon>
        <taxon>Myriangiales</taxon>
        <taxon>Elsinoaceae</taxon>
        <taxon>Elsinoe</taxon>
    </lineage>
</organism>
<dbReference type="GO" id="GO:0003824">
    <property type="term" value="F:catalytic activity"/>
    <property type="evidence" value="ECO:0007669"/>
    <property type="project" value="InterPro"/>
</dbReference>
<dbReference type="Gene3D" id="3.40.50.1580">
    <property type="entry name" value="Nucleoside phosphorylase domain"/>
    <property type="match status" value="1"/>
</dbReference>
<protein>
    <submittedName>
        <fullName evidence="2">Nucleoside phosphorylase domain-containing protein</fullName>
    </submittedName>
</protein>
<proteinExistence type="predicted"/>
<accession>A0A6A6G2S1</accession>
<dbReference type="InterPro" id="IPR000845">
    <property type="entry name" value="Nucleoside_phosphorylase_d"/>
</dbReference>
<dbReference type="AlphaFoldDB" id="A0A6A6G2S1"/>
<evidence type="ECO:0000259" key="1">
    <source>
        <dbReference type="Pfam" id="PF01048"/>
    </source>
</evidence>
<evidence type="ECO:0000313" key="2">
    <source>
        <dbReference type="EMBL" id="KAF2220012.1"/>
    </source>
</evidence>
<gene>
    <name evidence="2" type="ORF">BDZ85DRAFT_267955</name>
</gene>
<dbReference type="PANTHER" id="PTHR46082">
    <property type="entry name" value="ATP/GTP-BINDING PROTEIN-RELATED"/>
    <property type="match status" value="1"/>
</dbReference>
<dbReference type="GO" id="GO:0009116">
    <property type="term" value="P:nucleoside metabolic process"/>
    <property type="evidence" value="ECO:0007669"/>
    <property type="project" value="InterPro"/>
</dbReference>
<dbReference type="Pfam" id="PF01048">
    <property type="entry name" value="PNP_UDP_1"/>
    <property type="match status" value="1"/>
</dbReference>
<dbReference type="InterPro" id="IPR053137">
    <property type="entry name" value="NLR-like"/>
</dbReference>
<evidence type="ECO:0000313" key="3">
    <source>
        <dbReference type="Proteomes" id="UP000799538"/>
    </source>
</evidence>